<accession>A0A8J8N906</accession>
<organism evidence="2 3">
    <name type="scientific">Halteria grandinella</name>
    <dbReference type="NCBI Taxonomy" id="5974"/>
    <lineage>
        <taxon>Eukaryota</taxon>
        <taxon>Sar</taxon>
        <taxon>Alveolata</taxon>
        <taxon>Ciliophora</taxon>
        <taxon>Intramacronucleata</taxon>
        <taxon>Spirotrichea</taxon>
        <taxon>Stichotrichia</taxon>
        <taxon>Sporadotrichida</taxon>
        <taxon>Halteriidae</taxon>
        <taxon>Halteria</taxon>
    </lineage>
</organism>
<reference evidence="2" key="1">
    <citation type="submission" date="2019-06" db="EMBL/GenBank/DDBJ databases">
        <authorList>
            <person name="Zheng W."/>
        </authorList>
    </citation>
    <scope>NUCLEOTIDE SEQUENCE</scope>
    <source>
        <strain evidence="2">QDHG01</strain>
    </source>
</reference>
<sequence>MVQPSEVIEPQPKATPPSNAVPEFVTVRRDGLKRPPANAAANEDPIMPMTSQPLFVSVSVTTAIQPAMRSRPVRVSGPIPFEFIKVRAVVLN</sequence>
<proteinExistence type="predicted"/>
<name>A0A8J8N906_HALGN</name>
<dbReference type="AlphaFoldDB" id="A0A8J8N906"/>
<feature type="region of interest" description="Disordered" evidence="1">
    <location>
        <begin position="1"/>
        <end position="20"/>
    </location>
</feature>
<evidence type="ECO:0000256" key="1">
    <source>
        <dbReference type="SAM" id="MobiDB-lite"/>
    </source>
</evidence>
<dbReference type="Proteomes" id="UP000785679">
    <property type="component" value="Unassembled WGS sequence"/>
</dbReference>
<protein>
    <submittedName>
        <fullName evidence="2">Uncharacterized protein</fullName>
    </submittedName>
</protein>
<dbReference type="EMBL" id="RRYP01036863">
    <property type="protein sequence ID" value="TNV67746.1"/>
    <property type="molecule type" value="Genomic_DNA"/>
</dbReference>
<comment type="caution">
    <text evidence="2">The sequence shown here is derived from an EMBL/GenBank/DDBJ whole genome shotgun (WGS) entry which is preliminary data.</text>
</comment>
<gene>
    <name evidence="2" type="ORF">FGO68_gene10402</name>
</gene>
<keyword evidence="3" id="KW-1185">Reference proteome</keyword>
<evidence type="ECO:0000313" key="2">
    <source>
        <dbReference type="EMBL" id="TNV67746.1"/>
    </source>
</evidence>
<evidence type="ECO:0000313" key="3">
    <source>
        <dbReference type="Proteomes" id="UP000785679"/>
    </source>
</evidence>